<keyword evidence="2" id="KW-1133">Transmembrane helix</keyword>
<proteinExistence type="predicted"/>
<feature type="coiled-coil region" evidence="1">
    <location>
        <begin position="142"/>
        <end position="187"/>
    </location>
</feature>
<accession>A0A388JKW1</accession>
<dbReference type="Gramene" id="GBG47429">
    <property type="protein sequence ID" value="GBG47429"/>
    <property type="gene ID" value="CBR_g86824"/>
</dbReference>
<evidence type="ECO:0000256" key="2">
    <source>
        <dbReference type="SAM" id="Phobius"/>
    </source>
</evidence>
<evidence type="ECO:0000313" key="4">
    <source>
        <dbReference type="Proteomes" id="UP000265515"/>
    </source>
</evidence>
<keyword evidence="2" id="KW-0812">Transmembrane</keyword>
<dbReference type="Proteomes" id="UP000265515">
    <property type="component" value="Unassembled WGS sequence"/>
</dbReference>
<evidence type="ECO:0000313" key="3">
    <source>
        <dbReference type="EMBL" id="GBG47429.1"/>
    </source>
</evidence>
<gene>
    <name evidence="3" type="ORF">CBR_g86824</name>
</gene>
<dbReference type="EMBL" id="BFEA01007876">
    <property type="protein sequence ID" value="GBG47429.1"/>
    <property type="molecule type" value="Genomic_DNA"/>
</dbReference>
<dbReference type="AlphaFoldDB" id="A0A388JKW1"/>
<protein>
    <submittedName>
        <fullName evidence="3">Uncharacterized protein</fullName>
    </submittedName>
</protein>
<comment type="caution">
    <text evidence="3">The sequence shown here is derived from an EMBL/GenBank/DDBJ whole genome shotgun (WGS) entry which is preliminary data.</text>
</comment>
<name>A0A388JKW1_CHABU</name>
<sequence>EAWRYRAIDCLPAARASDACATDERGPEAPKRRRVTTERTPCLAKRLSNPFLPCALFGLERLEPSDILVMILESAMSDIPSSTADAGHIPAVPLIAEVASKLTAILVVVATLLGIATTLIGIYGYKQELAIKREIADNADVLEKAKAEKTVAESKAAAALAENARIKQAAESKYSQQKALVEAATARFAERIKRAEADKQSAVAISAAEIARNADVKFKAEAEKATLEALEIEHKANIELWLANCAAREGPGGQDQLVDCSKRWSCMPGAGGALC</sequence>
<keyword evidence="4" id="KW-1185">Reference proteome</keyword>
<evidence type="ECO:0000256" key="1">
    <source>
        <dbReference type="SAM" id="Coils"/>
    </source>
</evidence>
<feature type="transmembrane region" description="Helical" evidence="2">
    <location>
        <begin position="102"/>
        <end position="125"/>
    </location>
</feature>
<keyword evidence="2" id="KW-0472">Membrane</keyword>
<organism evidence="3 4">
    <name type="scientific">Chara braunii</name>
    <name type="common">Braun's stonewort</name>
    <dbReference type="NCBI Taxonomy" id="69332"/>
    <lineage>
        <taxon>Eukaryota</taxon>
        <taxon>Viridiplantae</taxon>
        <taxon>Streptophyta</taxon>
        <taxon>Charophyceae</taxon>
        <taxon>Charales</taxon>
        <taxon>Characeae</taxon>
        <taxon>Chara</taxon>
    </lineage>
</organism>
<keyword evidence="1" id="KW-0175">Coiled coil</keyword>
<reference evidence="3 4" key="1">
    <citation type="journal article" date="2018" name="Cell">
        <title>The Chara Genome: Secondary Complexity and Implications for Plant Terrestrialization.</title>
        <authorList>
            <person name="Nishiyama T."/>
            <person name="Sakayama H."/>
            <person name="Vries J.D."/>
            <person name="Buschmann H."/>
            <person name="Saint-Marcoux D."/>
            <person name="Ullrich K.K."/>
            <person name="Haas F.B."/>
            <person name="Vanderstraeten L."/>
            <person name="Becker D."/>
            <person name="Lang D."/>
            <person name="Vosolsobe S."/>
            <person name="Rombauts S."/>
            <person name="Wilhelmsson P.K.I."/>
            <person name="Janitza P."/>
            <person name="Kern R."/>
            <person name="Heyl A."/>
            <person name="Rumpler F."/>
            <person name="Villalobos L.I.A.C."/>
            <person name="Clay J.M."/>
            <person name="Skokan R."/>
            <person name="Toyoda A."/>
            <person name="Suzuki Y."/>
            <person name="Kagoshima H."/>
            <person name="Schijlen E."/>
            <person name="Tajeshwar N."/>
            <person name="Catarino B."/>
            <person name="Hetherington A.J."/>
            <person name="Saltykova A."/>
            <person name="Bonnot C."/>
            <person name="Breuninger H."/>
            <person name="Symeonidi A."/>
            <person name="Radhakrishnan G.V."/>
            <person name="Van Nieuwerburgh F."/>
            <person name="Deforce D."/>
            <person name="Chang C."/>
            <person name="Karol K.G."/>
            <person name="Hedrich R."/>
            <person name="Ulvskov P."/>
            <person name="Glockner G."/>
            <person name="Delwiche C.F."/>
            <person name="Petrasek J."/>
            <person name="Van de Peer Y."/>
            <person name="Friml J."/>
            <person name="Beilby M."/>
            <person name="Dolan L."/>
            <person name="Kohara Y."/>
            <person name="Sugano S."/>
            <person name="Fujiyama A."/>
            <person name="Delaux P.-M."/>
            <person name="Quint M."/>
            <person name="TheiBen G."/>
            <person name="Hagemann M."/>
            <person name="Harholt J."/>
            <person name="Dunand C."/>
            <person name="Zachgo S."/>
            <person name="Langdale J."/>
            <person name="Maumus F."/>
            <person name="Straeten D.V.D."/>
            <person name="Gould S.B."/>
            <person name="Rensing S.A."/>
        </authorList>
    </citation>
    <scope>NUCLEOTIDE SEQUENCE [LARGE SCALE GENOMIC DNA]</scope>
    <source>
        <strain evidence="3 4">S276</strain>
    </source>
</reference>
<feature type="non-terminal residue" evidence="3">
    <location>
        <position position="1"/>
    </location>
</feature>